<dbReference type="Proteomes" id="UP000216446">
    <property type="component" value="Unassembled WGS sequence"/>
</dbReference>
<reference evidence="1 2" key="1">
    <citation type="submission" date="2016-11" db="EMBL/GenBank/DDBJ databases">
        <title>Study of marine rhodopsin-containing bacteria.</title>
        <authorList>
            <person name="Yoshizawa S."/>
            <person name="Kumagai Y."/>
            <person name="Kogure K."/>
        </authorList>
    </citation>
    <scope>NUCLEOTIDE SEQUENCE [LARGE SCALE GENOMIC DNA]</scope>
    <source>
        <strain evidence="1 2">SG-29</strain>
    </source>
</reference>
<keyword evidence="2" id="KW-1185">Reference proteome</keyword>
<evidence type="ECO:0000313" key="2">
    <source>
        <dbReference type="Proteomes" id="UP000216446"/>
    </source>
</evidence>
<proteinExistence type="predicted"/>
<accession>A0A259TU86</accession>
<dbReference type="AlphaFoldDB" id="A0A259TU86"/>
<comment type="caution">
    <text evidence="1">The sequence shown here is derived from an EMBL/GenBank/DDBJ whole genome shotgun (WGS) entry which is preliminary data.</text>
</comment>
<dbReference type="InParanoid" id="A0A259TU86"/>
<dbReference type="RefSeq" id="WP_094552126.1">
    <property type="nucleotide sequence ID" value="NZ_MQWB01000015.1"/>
</dbReference>
<gene>
    <name evidence="1" type="ORF">BSZ36_18605</name>
</gene>
<dbReference type="Gene3D" id="3.40.91.30">
    <property type="match status" value="1"/>
</dbReference>
<name>A0A259TU86_9BACT</name>
<evidence type="ECO:0000313" key="1">
    <source>
        <dbReference type="EMBL" id="OZC01134.1"/>
    </source>
</evidence>
<protein>
    <submittedName>
        <fullName evidence="1">Uncharacterized protein</fullName>
    </submittedName>
</protein>
<sequence>MAYDPSRPNLQVAGRTLLVGGFHIASATRKPGYVLLRASRMDEFGVVQEYAFAISERGQMTAAQADAAATAADHYGAHLVLVAERADGRQTVAWDRFISLFGGPVFSASPLDPSFRDRLVTLGRNELPAGVVGRPDDLFEAHVRVALEFALWGRVVRYGQDRRFEARADGLVLKDDFVSIYDAKAAGGDGYDVTKTTARQFADYVEDFRARYRAFVPRIHSFLVVSTSFKQGAKALAERSRDLQADCGVPLTFLTAPALMDIIDMLSVYPAARGAVRWSRVMLDVVVDPARVRSELDAIGKDGVVRPTLSN</sequence>
<dbReference type="OrthoDB" id="1492564at2"/>
<organism evidence="1 2">
    <name type="scientific">Rubricoccus marinus</name>
    <dbReference type="NCBI Taxonomy" id="716817"/>
    <lineage>
        <taxon>Bacteria</taxon>
        <taxon>Pseudomonadati</taxon>
        <taxon>Rhodothermota</taxon>
        <taxon>Rhodothermia</taxon>
        <taxon>Rhodothermales</taxon>
        <taxon>Rubricoccaceae</taxon>
        <taxon>Rubricoccus</taxon>
    </lineage>
</organism>
<dbReference type="EMBL" id="MQWB01000015">
    <property type="protein sequence ID" value="OZC01134.1"/>
    <property type="molecule type" value="Genomic_DNA"/>
</dbReference>